<dbReference type="GO" id="GO:0032259">
    <property type="term" value="P:methylation"/>
    <property type="evidence" value="ECO:0007669"/>
    <property type="project" value="UniProtKB-KW"/>
</dbReference>
<keyword evidence="5" id="KW-0808">Transferase</keyword>
<organism evidence="5 6">
    <name type="scientific">Lysinibacillus xylanilyticus</name>
    <dbReference type="NCBI Taxonomy" id="582475"/>
    <lineage>
        <taxon>Bacteria</taxon>
        <taxon>Bacillati</taxon>
        <taxon>Bacillota</taxon>
        <taxon>Bacilli</taxon>
        <taxon>Bacillales</taxon>
        <taxon>Bacillaceae</taxon>
        <taxon>Lysinibacillus</taxon>
    </lineage>
</organism>
<evidence type="ECO:0000256" key="2">
    <source>
        <dbReference type="PIRSR" id="PIRSR018249-2"/>
    </source>
</evidence>
<comment type="caution">
    <text evidence="5">The sequence shown here is derived from an EMBL/GenBank/DDBJ whole genome shotgun (WGS) entry which is preliminary data.</text>
</comment>
<protein>
    <submittedName>
        <fullName evidence="5">SAM-dependent methyltransferase</fullName>
    </submittedName>
</protein>
<dbReference type="InterPro" id="IPR052939">
    <property type="entry name" value="23S_rRNA_MeTrnsfrase_RlmA"/>
</dbReference>
<dbReference type="PANTHER" id="PTHR43460:SF1">
    <property type="entry name" value="METHYLTRANSFERASE TYPE 11 DOMAIN-CONTAINING PROTEIN"/>
    <property type="match status" value="1"/>
</dbReference>
<feature type="binding site" evidence="2">
    <location>
        <position position="82"/>
    </location>
    <ligand>
        <name>S-adenosyl-L-methionine</name>
        <dbReference type="ChEBI" id="CHEBI:59789"/>
    </ligand>
</feature>
<dbReference type="Pfam" id="PF13649">
    <property type="entry name" value="Methyltransf_25"/>
    <property type="match status" value="1"/>
</dbReference>
<dbReference type="PATRIC" id="fig|582475.4.peg.3989"/>
<dbReference type="GeneID" id="96597116"/>
<dbReference type="Proteomes" id="UP000037326">
    <property type="component" value="Unassembled WGS sequence"/>
</dbReference>
<dbReference type="PANTHER" id="PTHR43460">
    <property type="entry name" value="METHYLTRANSFERASE"/>
    <property type="match status" value="1"/>
</dbReference>
<evidence type="ECO:0000313" key="5">
    <source>
        <dbReference type="EMBL" id="KMY33898.1"/>
    </source>
</evidence>
<feature type="binding site" evidence="1">
    <location>
        <position position="40"/>
    </location>
    <ligand>
        <name>Zn(2+)</name>
        <dbReference type="ChEBI" id="CHEBI:29105"/>
    </ligand>
</feature>
<evidence type="ECO:0000259" key="4">
    <source>
        <dbReference type="Pfam" id="PF21302"/>
    </source>
</evidence>
<dbReference type="GO" id="GO:0046872">
    <property type="term" value="F:metal ion binding"/>
    <property type="evidence" value="ECO:0007669"/>
    <property type="project" value="UniProtKB-KW"/>
</dbReference>
<dbReference type="PIRSF" id="PIRSF018249">
    <property type="entry name" value="MyrA_prd"/>
    <property type="match status" value="1"/>
</dbReference>
<feature type="binding site" evidence="2">
    <location>
        <position position="194"/>
    </location>
    <ligand>
        <name>S-adenosyl-L-methionine</name>
        <dbReference type="ChEBI" id="CHEBI:59789"/>
    </ligand>
</feature>
<sequence>MGALSKRAAGAALMDKNITLFACPICQESMGVFEQGRLVCSSNHSFDIAKQGYVNMLTHSAVSKYSKDLFESRKAVIDSGIYDLVEDKIGELIANAETVLDTGCGEGSHLARIMGDKRGNCIGVGIDIAKEGILAASRHYPEQIWCVGDLVKSPFAKSSFDAILNILSPANYEEFKRLLTQNGCVVKVVPQSGYLHELRAQLYADSTKESYSNEQIVARFKESFADVSVERITYTVPLATELLPALLEMTPMGWHKKEEVNIQLNEITIDVDVLVGRI</sequence>
<dbReference type="EMBL" id="LFXJ01000002">
    <property type="protein sequence ID" value="KMY33898.1"/>
    <property type="molecule type" value="Genomic_DNA"/>
</dbReference>
<dbReference type="InterPro" id="IPR016718">
    <property type="entry name" value="rRNA_m1G-MeTrfase_A_prd"/>
</dbReference>
<keyword evidence="1" id="KW-0479">Metal-binding</keyword>
<feature type="domain" description="23S rRNA (guanine(745)-N(1))-methyltransferase N-terminal" evidence="4">
    <location>
        <begin position="21"/>
        <end position="57"/>
    </location>
</feature>
<dbReference type="Gene3D" id="3.40.50.150">
    <property type="entry name" value="Vaccinia Virus protein VP39"/>
    <property type="match status" value="1"/>
</dbReference>
<keyword evidence="1" id="KW-0862">Zinc</keyword>
<proteinExistence type="predicted"/>
<dbReference type="AlphaFoldDB" id="A0A0K9FI43"/>
<reference evidence="6" key="1">
    <citation type="submission" date="2015-07" db="EMBL/GenBank/DDBJ databases">
        <authorList>
            <consortium name="Consortium for Microbial Forensics and Genomics (microFORGE)"/>
            <person name="Knight B.M."/>
            <person name="Roberts D.P."/>
            <person name="Lin D."/>
            <person name="Hari K."/>
            <person name="Fletcher J."/>
            <person name="Melcher U."/>
            <person name="Blagden T."/>
            <person name="Winegar R.A."/>
        </authorList>
    </citation>
    <scope>NUCLEOTIDE SEQUENCE [LARGE SCALE GENOMIC DNA]</scope>
    <source>
        <strain evidence="6">DSM 23493</strain>
    </source>
</reference>
<dbReference type="OrthoDB" id="5522265at2"/>
<evidence type="ECO:0000259" key="3">
    <source>
        <dbReference type="Pfam" id="PF13649"/>
    </source>
</evidence>
<evidence type="ECO:0000313" key="6">
    <source>
        <dbReference type="Proteomes" id="UP000037326"/>
    </source>
</evidence>
<dbReference type="InterPro" id="IPR029063">
    <property type="entry name" value="SAM-dependent_MTases_sf"/>
</dbReference>
<dbReference type="Pfam" id="PF21302">
    <property type="entry name" value="Zn_ribbon_RlmA"/>
    <property type="match status" value="1"/>
</dbReference>
<dbReference type="InterPro" id="IPR048647">
    <property type="entry name" value="RlmA_N"/>
</dbReference>
<dbReference type="InterPro" id="IPR041698">
    <property type="entry name" value="Methyltransf_25"/>
</dbReference>
<gene>
    <name evidence="5" type="ORF">ACZ11_02135</name>
</gene>
<name>A0A0K9FI43_9BACI</name>
<dbReference type="SUPFAM" id="SSF53335">
    <property type="entry name" value="S-adenosyl-L-methionine-dependent methyltransferases"/>
    <property type="match status" value="1"/>
</dbReference>
<feature type="binding site" evidence="1">
    <location>
        <position position="23"/>
    </location>
    <ligand>
        <name>Zn(2+)</name>
        <dbReference type="ChEBI" id="CHEBI:29105"/>
    </ligand>
</feature>
<feature type="binding site" evidence="1">
    <location>
        <position position="44"/>
    </location>
    <ligand>
        <name>Zn(2+)</name>
        <dbReference type="ChEBI" id="CHEBI:29105"/>
    </ligand>
</feature>
<feature type="binding site" evidence="1">
    <location>
        <position position="26"/>
    </location>
    <ligand>
        <name>Zn(2+)</name>
        <dbReference type="ChEBI" id="CHEBI:29105"/>
    </ligand>
</feature>
<feature type="binding site" evidence="2">
    <location>
        <begin position="106"/>
        <end position="107"/>
    </location>
    <ligand>
        <name>S-adenosyl-L-methionine</name>
        <dbReference type="ChEBI" id="CHEBI:59789"/>
    </ligand>
</feature>
<feature type="domain" description="Methyltransferase" evidence="3">
    <location>
        <begin position="99"/>
        <end position="179"/>
    </location>
</feature>
<keyword evidence="2" id="KW-0949">S-adenosyl-L-methionine</keyword>
<dbReference type="GO" id="GO:0008168">
    <property type="term" value="F:methyltransferase activity"/>
    <property type="evidence" value="ECO:0007669"/>
    <property type="project" value="UniProtKB-KW"/>
</dbReference>
<accession>A0A0K9FI43</accession>
<keyword evidence="5" id="KW-0489">Methyltransferase</keyword>
<evidence type="ECO:0000256" key="1">
    <source>
        <dbReference type="PIRSR" id="PIRSR018249-1"/>
    </source>
</evidence>
<dbReference type="RefSeq" id="WP_049663256.1">
    <property type="nucleotide sequence ID" value="NZ_LFXJ01000002.1"/>
</dbReference>